<dbReference type="NCBIfam" id="TIGR00120">
    <property type="entry name" value="ArgJ"/>
    <property type="match status" value="1"/>
</dbReference>
<dbReference type="NCBIfam" id="NF003802">
    <property type="entry name" value="PRK05388.1"/>
    <property type="match status" value="1"/>
</dbReference>
<feature type="binding site" evidence="6">
    <location>
        <position position="198"/>
    </location>
    <ligand>
        <name>substrate</name>
    </ligand>
</feature>
<evidence type="ECO:0000313" key="7">
    <source>
        <dbReference type="EMBL" id="MBD7968927.1"/>
    </source>
</evidence>
<evidence type="ECO:0000256" key="2">
    <source>
        <dbReference type="ARBA" id="ARBA00011475"/>
    </source>
</evidence>
<dbReference type="InterPro" id="IPR016117">
    <property type="entry name" value="ArgJ-like_dom_sf"/>
</dbReference>
<keyword evidence="6" id="KW-0028">Amino-acid biosynthesis</keyword>
<comment type="caution">
    <text evidence="7">The sequence shown here is derived from an EMBL/GenBank/DDBJ whole genome shotgun (WGS) entry which is preliminary data.</text>
</comment>
<dbReference type="HAMAP" id="MF_01106">
    <property type="entry name" value="ArgJ"/>
    <property type="match status" value="1"/>
</dbReference>
<feature type="site" description="Involved in the stabilization of negative charge on the oxyanion by the formation of the oxyanion hole" evidence="6">
    <location>
        <position position="123"/>
    </location>
</feature>
<feature type="active site" description="Nucleophile" evidence="6">
    <location>
        <position position="198"/>
    </location>
</feature>
<evidence type="ECO:0000256" key="6">
    <source>
        <dbReference type="HAMAP-Rule" id="MF_01106"/>
    </source>
</evidence>
<dbReference type="Pfam" id="PF01960">
    <property type="entry name" value="ArgJ"/>
    <property type="match status" value="1"/>
</dbReference>
<feature type="site" description="Cleavage; by autolysis" evidence="6">
    <location>
        <begin position="197"/>
        <end position="198"/>
    </location>
</feature>
<sequence>MAQVAYQAFQVIPEGSIVSPQGFAAGGLHCGLKKTERNDLGVITCEVLADAAAVYTTNVFQAAPLQVTRESMQNGKLQAIVVNSGNANAVTGQQGEKDAYAMRLATAKELGIAVENVAVASTGVIGELLNMEKVHAGIKGLPARVGSGKQEASDFSQAILTTDLVKKEICVRTFIDGKEVMIAGAAKGSGMIHPNMATMLAFVTCDAQVDQAALQGLLGKSTDATFNMITVDGDTSTNDMLIAMASGLAGNETLHPGHKDWENFAATFNYVCEVLAKAIARDGEGATKLVEVNIAGAVSDDSARAIAKTVIGSSLVKSAMFGADANWGRIIAAVGRAGEPVQPDQVDVKLGSILVLSGSRPVAFDEEEALRYLQGDSVQIHVDLHGGSGVATAWGCDLTYDYVRINAAYRT</sequence>
<evidence type="ECO:0000256" key="3">
    <source>
        <dbReference type="ARBA" id="ARBA00022679"/>
    </source>
</evidence>
<dbReference type="Gene3D" id="3.60.70.12">
    <property type="entry name" value="L-amino peptidase D-ALA esterase/amidase"/>
    <property type="match status" value="1"/>
</dbReference>
<dbReference type="Proteomes" id="UP000608071">
    <property type="component" value="Unassembled WGS sequence"/>
</dbReference>
<feature type="chain" id="PRO_5044922797" description="Arginine biosynthesis bifunctional protein ArgJ beta chain" evidence="6">
    <location>
        <begin position="198"/>
        <end position="411"/>
    </location>
</feature>
<keyword evidence="8" id="KW-1185">Reference proteome</keyword>
<dbReference type="InterPro" id="IPR002813">
    <property type="entry name" value="Arg_biosynth_ArgJ"/>
</dbReference>
<evidence type="ECO:0000256" key="4">
    <source>
        <dbReference type="ARBA" id="ARBA00022813"/>
    </source>
</evidence>
<comment type="function">
    <text evidence="6">Catalyzes two activities which are involved in the cyclic version of arginine biosynthesis: the synthesis of N-acetylglutamate from glutamate and acetyl-CoA as the acetyl donor, and of ornithine by transacetylation between N(2)-acetylornithine and glutamate.</text>
</comment>
<dbReference type="RefSeq" id="WP_191800461.1">
    <property type="nucleotide sequence ID" value="NZ_JACSQL010000005.1"/>
</dbReference>
<dbReference type="EMBL" id="JACSQL010000005">
    <property type="protein sequence ID" value="MBD7968927.1"/>
    <property type="molecule type" value="Genomic_DNA"/>
</dbReference>
<feature type="binding site" evidence="6">
    <location>
        <position position="187"/>
    </location>
    <ligand>
        <name>substrate</name>
    </ligand>
</feature>
<name>A0ABR8SZJ5_9BACL</name>
<feature type="site" description="Involved in the stabilization of negative charge on the oxyanion by the formation of the oxyanion hole" evidence="6">
    <location>
        <position position="122"/>
    </location>
</feature>
<proteinExistence type="inferred from homology"/>
<protein>
    <recommendedName>
        <fullName evidence="6">Arginine biosynthesis bifunctional protein ArgJ</fullName>
    </recommendedName>
    <domain>
        <recommendedName>
            <fullName evidence="6">Glutamate N-acetyltransferase</fullName>
            <ecNumber evidence="6">2.3.1.35</ecNumber>
        </recommendedName>
        <alternativeName>
            <fullName evidence="6">Ornithine acetyltransferase</fullName>
            <shortName evidence="6">OATase</shortName>
        </alternativeName>
        <alternativeName>
            <fullName evidence="6">Ornithine transacetylase</fullName>
        </alternativeName>
    </domain>
    <domain>
        <recommendedName>
            <fullName evidence="6">Amino-acid acetyltransferase</fullName>
            <ecNumber evidence="6">2.3.1.1</ecNumber>
        </recommendedName>
        <alternativeName>
            <fullName evidence="6">N-acetylglutamate synthase</fullName>
            <shortName evidence="6">AGSase</shortName>
        </alternativeName>
    </domain>
    <component>
        <recommendedName>
            <fullName evidence="6">Arginine biosynthesis bifunctional protein ArgJ alpha chain</fullName>
        </recommendedName>
    </component>
    <component>
        <recommendedName>
            <fullName evidence="6">Arginine biosynthesis bifunctional protein ArgJ beta chain</fullName>
        </recommendedName>
    </component>
</protein>
<organism evidence="7 8">
    <name type="scientific">Paenibacillus gallinarum</name>
    <dbReference type="NCBI Taxonomy" id="2762232"/>
    <lineage>
        <taxon>Bacteria</taxon>
        <taxon>Bacillati</taxon>
        <taxon>Bacillota</taxon>
        <taxon>Bacilli</taxon>
        <taxon>Bacillales</taxon>
        <taxon>Paenibacillaceae</taxon>
        <taxon>Paenibacillus</taxon>
    </lineage>
</organism>
<reference evidence="7 8" key="1">
    <citation type="submission" date="2020-08" db="EMBL/GenBank/DDBJ databases">
        <title>A Genomic Blueprint of the Chicken Gut Microbiome.</title>
        <authorList>
            <person name="Gilroy R."/>
            <person name="Ravi A."/>
            <person name="Getino M."/>
            <person name="Pursley I."/>
            <person name="Horton D.L."/>
            <person name="Alikhan N.-F."/>
            <person name="Baker D."/>
            <person name="Gharbi K."/>
            <person name="Hall N."/>
            <person name="Watson M."/>
            <person name="Adriaenssens E.M."/>
            <person name="Foster-Nyarko E."/>
            <person name="Jarju S."/>
            <person name="Secka A."/>
            <person name="Antonio M."/>
            <person name="Oren A."/>
            <person name="Chaudhuri R."/>
            <person name="La Ragione R.M."/>
            <person name="Hildebrand F."/>
            <person name="Pallen M.J."/>
        </authorList>
    </citation>
    <scope>NUCLEOTIDE SEQUENCE [LARGE SCALE GENOMIC DNA]</scope>
    <source>
        <strain evidence="7 8">Sa2BVA9</strain>
    </source>
</reference>
<comment type="subcellular location">
    <subcellularLocation>
        <location evidence="6">Cytoplasm</location>
    </subcellularLocation>
</comment>
<dbReference type="Gene3D" id="3.10.20.340">
    <property type="entry name" value="ArgJ beta chain, C-terminal domain"/>
    <property type="match status" value="1"/>
</dbReference>
<dbReference type="InterPro" id="IPR042195">
    <property type="entry name" value="ArgJ_beta_C"/>
</dbReference>
<dbReference type="PANTHER" id="PTHR23100:SF0">
    <property type="entry name" value="ARGININE BIOSYNTHESIS BIFUNCTIONAL PROTEIN ARGJ, MITOCHONDRIAL"/>
    <property type="match status" value="1"/>
</dbReference>
<keyword evidence="3 6" id="KW-0808">Transferase</keyword>
<accession>A0ABR8SZJ5</accession>
<feature type="chain" id="PRO_5044922798" description="Arginine biosynthesis bifunctional protein ArgJ alpha chain" evidence="6">
    <location>
        <begin position="1"/>
        <end position="197"/>
    </location>
</feature>
<keyword evidence="6" id="KW-0511">Multifunctional enzyme</keyword>
<comment type="catalytic activity">
    <reaction evidence="6">
        <text>N(2)-acetyl-L-ornithine + L-glutamate = N-acetyl-L-glutamate + L-ornithine</text>
        <dbReference type="Rhea" id="RHEA:15349"/>
        <dbReference type="ChEBI" id="CHEBI:29985"/>
        <dbReference type="ChEBI" id="CHEBI:44337"/>
        <dbReference type="ChEBI" id="CHEBI:46911"/>
        <dbReference type="ChEBI" id="CHEBI:57805"/>
        <dbReference type="EC" id="2.3.1.35"/>
    </reaction>
</comment>
<dbReference type="SUPFAM" id="SSF56266">
    <property type="entry name" value="DmpA/ArgJ-like"/>
    <property type="match status" value="1"/>
</dbReference>
<feature type="binding site" evidence="6">
    <location>
        <position position="406"/>
    </location>
    <ligand>
        <name>substrate</name>
    </ligand>
</feature>
<dbReference type="GO" id="GO:0004358">
    <property type="term" value="F:L-glutamate N-acetyltransferase activity, acting on acetyl-L-ornithine as donor"/>
    <property type="evidence" value="ECO:0007669"/>
    <property type="project" value="UniProtKB-EC"/>
</dbReference>
<keyword evidence="6" id="KW-0963">Cytoplasm</keyword>
<evidence type="ECO:0000256" key="1">
    <source>
        <dbReference type="ARBA" id="ARBA00006774"/>
    </source>
</evidence>
<dbReference type="EC" id="2.3.1.1" evidence="6"/>
<dbReference type="CDD" id="cd02152">
    <property type="entry name" value="OAT"/>
    <property type="match status" value="1"/>
</dbReference>
<keyword evidence="5 6" id="KW-0012">Acyltransferase</keyword>
<comment type="similarity">
    <text evidence="1 6">Belongs to the ArgJ family.</text>
</comment>
<comment type="pathway">
    <text evidence="6">Amino-acid biosynthesis; L-arginine biosynthesis; L-ornithine and N-acetyl-L-glutamate from L-glutamate and N(2)-acetyl-L-ornithine (cyclic): step 1/1.</text>
</comment>
<evidence type="ECO:0000313" key="8">
    <source>
        <dbReference type="Proteomes" id="UP000608071"/>
    </source>
</evidence>
<keyword evidence="6" id="KW-0055">Arginine biosynthesis</keyword>
<dbReference type="PANTHER" id="PTHR23100">
    <property type="entry name" value="ARGININE BIOSYNTHESIS BIFUNCTIONAL PROTEIN ARGJ"/>
    <property type="match status" value="1"/>
</dbReference>
<comment type="pathway">
    <text evidence="6">Amino-acid biosynthesis; L-arginine biosynthesis; N(2)-acetyl-L-ornithine from L-glutamate: step 1/4.</text>
</comment>
<feature type="binding site" evidence="6">
    <location>
        <position position="161"/>
    </location>
    <ligand>
        <name>substrate</name>
    </ligand>
</feature>
<comment type="subunit">
    <text evidence="2 6">Heterotetramer of two alpha and two beta chains.</text>
</comment>
<feature type="binding site" evidence="6">
    <location>
        <position position="411"/>
    </location>
    <ligand>
        <name>substrate</name>
    </ligand>
</feature>
<feature type="binding site" evidence="6">
    <location>
        <position position="284"/>
    </location>
    <ligand>
        <name>substrate</name>
    </ligand>
</feature>
<gene>
    <name evidence="6 7" type="primary">argJ</name>
    <name evidence="7" type="ORF">H9647_12700</name>
</gene>
<comment type="catalytic activity">
    <reaction evidence="6">
        <text>L-glutamate + acetyl-CoA = N-acetyl-L-glutamate + CoA + H(+)</text>
        <dbReference type="Rhea" id="RHEA:24292"/>
        <dbReference type="ChEBI" id="CHEBI:15378"/>
        <dbReference type="ChEBI" id="CHEBI:29985"/>
        <dbReference type="ChEBI" id="CHEBI:44337"/>
        <dbReference type="ChEBI" id="CHEBI:57287"/>
        <dbReference type="ChEBI" id="CHEBI:57288"/>
        <dbReference type="EC" id="2.3.1.1"/>
    </reaction>
</comment>
<dbReference type="EC" id="2.3.1.35" evidence="6"/>
<evidence type="ECO:0000256" key="5">
    <source>
        <dbReference type="ARBA" id="ARBA00023315"/>
    </source>
</evidence>
<keyword evidence="4 6" id="KW-0068">Autocatalytic cleavage</keyword>